<dbReference type="Proteomes" id="UP000504724">
    <property type="component" value="Chromosome"/>
</dbReference>
<evidence type="ECO:0000256" key="1">
    <source>
        <dbReference type="SAM" id="Phobius"/>
    </source>
</evidence>
<gene>
    <name evidence="2" type="ORF">HQN79_00520</name>
</gene>
<dbReference type="AlphaFoldDB" id="A0A7D4SI50"/>
<dbReference type="GO" id="GO:0005886">
    <property type="term" value="C:plasma membrane"/>
    <property type="evidence" value="ECO:0007669"/>
    <property type="project" value="TreeGrafter"/>
</dbReference>
<keyword evidence="1" id="KW-0472">Membrane</keyword>
<keyword evidence="1" id="KW-1133">Transmembrane helix</keyword>
<evidence type="ECO:0000313" key="2">
    <source>
        <dbReference type="EMBL" id="QKI88159.1"/>
    </source>
</evidence>
<dbReference type="KEGG" id="txa:HQN79_00520"/>
<dbReference type="RefSeq" id="WP_173283750.1">
    <property type="nucleotide sequence ID" value="NZ_CP054020.1"/>
</dbReference>
<evidence type="ECO:0000313" key="3">
    <source>
        <dbReference type="Proteomes" id="UP000504724"/>
    </source>
</evidence>
<feature type="transmembrane region" description="Helical" evidence="1">
    <location>
        <begin position="140"/>
        <end position="159"/>
    </location>
</feature>
<sequence>MASGILLILDDIATLFDDVATLSKVATKKTVGVLGDDLAVGAQRASGFHASRELPVLWAITKGSFLNKLLILPVAFLLSAFLPQLIVPILLLGGIYLSYEGAEKIYEFLFHRATQAPAAQTAVDKNELLALEKRKIRSAITTDFILSIEIIIIALSAVADASLPAQIGAVTFIALLATVGVYGLVALMVRMDDAGLHLLEKSANERGIKRGLMQKTGRGLIAALPKIIRILAVVGTLAMLLVGGGIFVHNLTGLHHFLEGLPVLLGELLVGLIIGVLTLAVLKIIQKTRA</sequence>
<dbReference type="PIRSF" id="PIRSF016660">
    <property type="entry name" value="YedI"/>
    <property type="match status" value="1"/>
</dbReference>
<dbReference type="EMBL" id="CP054020">
    <property type="protein sequence ID" value="QKI88159.1"/>
    <property type="molecule type" value="Genomic_DNA"/>
</dbReference>
<feature type="transmembrane region" description="Helical" evidence="1">
    <location>
        <begin position="70"/>
        <end position="97"/>
    </location>
</feature>
<reference evidence="2 3" key="1">
    <citation type="submission" date="2020-05" db="EMBL/GenBank/DDBJ databases">
        <title>Thiomicrorhabdus sediminis sp.nov. and Thiomicrorhabdus xiamenensis sp.nov., novel sulfur-oxidizing bacteria isolated from coastal sediment.</title>
        <authorList>
            <person name="Liu X."/>
        </authorList>
    </citation>
    <scope>NUCLEOTIDE SEQUENCE [LARGE SCALE GENOMIC DNA]</scope>
    <source>
        <strain evidence="2 3">G2</strain>
    </source>
</reference>
<dbReference type="PANTHER" id="PTHR30503:SF3">
    <property type="entry name" value="INNER MEMBRANE PROTEIN YEDI"/>
    <property type="match status" value="1"/>
</dbReference>
<dbReference type="Pfam" id="PF05661">
    <property type="entry name" value="DUF808"/>
    <property type="match status" value="1"/>
</dbReference>
<accession>A0A7D4SI50</accession>
<organism evidence="2 3">
    <name type="scientific">Thiomicrorhabdus xiamenensis</name>
    <dbReference type="NCBI Taxonomy" id="2739063"/>
    <lineage>
        <taxon>Bacteria</taxon>
        <taxon>Pseudomonadati</taxon>
        <taxon>Pseudomonadota</taxon>
        <taxon>Gammaproteobacteria</taxon>
        <taxon>Thiotrichales</taxon>
        <taxon>Piscirickettsiaceae</taxon>
        <taxon>Thiomicrorhabdus</taxon>
    </lineage>
</organism>
<name>A0A7D4SI50_9GAMM</name>
<dbReference type="InterPro" id="IPR008526">
    <property type="entry name" value="YedI"/>
</dbReference>
<protein>
    <submittedName>
        <fullName evidence="2">DUF808 domain-containing protein</fullName>
    </submittedName>
</protein>
<feature type="transmembrane region" description="Helical" evidence="1">
    <location>
        <begin position="268"/>
        <end position="285"/>
    </location>
</feature>
<feature type="transmembrane region" description="Helical" evidence="1">
    <location>
        <begin position="165"/>
        <end position="189"/>
    </location>
</feature>
<feature type="transmembrane region" description="Helical" evidence="1">
    <location>
        <begin position="227"/>
        <end position="248"/>
    </location>
</feature>
<keyword evidence="1" id="KW-0812">Transmembrane</keyword>
<proteinExistence type="predicted"/>
<keyword evidence="3" id="KW-1185">Reference proteome</keyword>
<dbReference type="PANTHER" id="PTHR30503">
    <property type="entry name" value="INNER MEMBRANE PROTEIN YEDI"/>
    <property type="match status" value="1"/>
</dbReference>